<dbReference type="NCBIfam" id="TIGR01575">
    <property type="entry name" value="rimI"/>
    <property type="match status" value="1"/>
</dbReference>
<dbReference type="InterPro" id="IPR050680">
    <property type="entry name" value="YpeA/RimI_acetyltransf"/>
</dbReference>
<keyword evidence="3" id="KW-0808">Transferase</keyword>
<evidence type="ECO:0000256" key="1">
    <source>
        <dbReference type="ARBA" id="ARBA00005395"/>
    </source>
</evidence>
<dbReference type="CDD" id="cd04301">
    <property type="entry name" value="NAT_SF"/>
    <property type="match status" value="1"/>
</dbReference>
<dbReference type="GO" id="GO:0008080">
    <property type="term" value="F:N-acetyltransferase activity"/>
    <property type="evidence" value="ECO:0007669"/>
    <property type="project" value="InterPro"/>
</dbReference>
<keyword evidence="7" id="KW-1185">Reference proteome</keyword>
<dbReference type="EMBL" id="LGHJ01000014">
    <property type="protein sequence ID" value="KPL75489.1"/>
    <property type="molecule type" value="Genomic_DNA"/>
</dbReference>
<dbReference type="PANTHER" id="PTHR43420">
    <property type="entry name" value="ACETYLTRANSFERASE"/>
    <property type="match status" value="1"/>
</dbReference>
<evidence type="ECO:0000313" key="6">
    <source>
        <dbReference type="EMBL" id="KPL75489.1"/>
    </source>
</evidence>
<proteinExistence type="inferred from homology"/>
<accession>A0A0P6XIU2</accession>
<keyword evidence="2" id="KW-0963">Cytoplasm</keyword>
<dbReference type="InterPro" id="IPR016181">
    <property type="entry name" value="Acyl_CoA_acyltransferase"/>
</dbReference>
<dbReference type="SUPFAM" id="SSF55729">
    <property type="entry name" value="Acyl-CoA N-acyltransferases (Nat)"/>
    <property type="match status" value="1"/>
</dbReference>
<protein>
    <recommendedName>
        <fullName evidence="5">N-acetyltransferase domain-containing protein</fullName>
    </recommendedName>
</protein>
<dbReference type="InterPro" id="IPR006464">
    <property type="entry name" value="AcTrfase_RimI/Ard1"/>
</dbReference>
<dbReference type="Proteomes" id="UP000050514">
    <property type="component" value="Unassembled WGS sequence"/>
</dbReference>
<sequence length="175" mass="20084">MELRDVPRVREIDLASFSLPWPERSFRFEITENPASRLWVAEVQTAEGQVEVVGMIVMWQVLDEAHIGTFAIHPVYRRHGIGRRLLAESLLEVYEMGVRQCYLEVRRSNLAAQNLYKKFGFRVTAVRSGYYRDNGEDALIMTLDNINPQKLREFLQDGDEDVGTIPSGEIDHGST</sequence>
<evidence type="ECO:0000256" key="4">
    <source>
        <dbReference type="ARBA" id="ARBA00023315"/>
    </source>
</evidence>
<dbReference type="STRING" id="360411.AC812_09325"/>
<dbReference type="Gene3D" id="3.40.630.30">
    <property type="match status" value="1"/>
</dbReference>
<dbReference type="AlphaFoldDB" id="A0A0P6XIU2"/>
<dbReference type="PANTHER" id="PTHR43420:SF44">
    <property type="entry name" value="ACETYLTRANSFERASE YPEA"/>
    <property type="match status" value="1"/>
</dbReference>
<comment type="caution">
    <text evidence="6">The sequence shown here is derived from an EMBL/GenBank/DDBJ whole genome shotgun (WGS) entry which is preliminary data.</text>
</comment>
<reference evidence="6 7" key="1">
    <citation type="submission" date="2015-07" db="EMBL/GenBank/DDBJ databases">
        <title>Draft genome of Bellilinea caldifistulae DSM 17877.</title>
        <authorList>
            <person name="Hemp J."/>
            <person name="Ward L.M."/>
            <person name="Pace L.A."/>
            <person name="Fischer W.W."/>
        </authorList>
    </citation>
    <scope>NUCLEOTIDE SEQUENCE [LARGE SCALE GENOMIC DNA]</scope>
    <source>
        <strain evidence="6 7">GOMI-1</strain>
    </source>
</reference>
<comment type="similarity">
    <text evidence="1">Belongs to the acetyltransferase family. RimI subfamily.</text>
</comment>
<feature type="domain" description="N-acetyltransferase" evidence="5">
    <location>
        <begin position="1"/>
        <end position="146"/>
    </location>
</feature>
<dbReference type="OrthoDB" id="9794566at2"/>
<dbReference type="PROSITE" id="PS51186">
    <property type="entry name" value="GNAT"/>
    <property type="match status" value="1"/>
</dbReference>
<evidence type="ECO:0000259" key="5">
    <source>
        <dbReference type="PROSITE" id="PS51186"/>
    </source>
</evidence>
<evidence type="ECO:0000313" key="7">
    <source>
        <dbReference type="Proteomes" id="UP000050514"/>
    </source>
</evidence>
<evidence type="ECO:0000256" key="3">
    <source>
        <dbReference type="ARBA" id="ARBA00022679"/>
    </source>
</evidence>
<organism evidence="6 7">
    <name type="scientific">Bellilinea caldifistulae</name>
    <dbReference type="NCBI Taxonomy" id="360411"/>
    <lineage>
        <taxon>Bacteria</taxon>
        <taxon>Bacillati</taxon>
        <taxon>Chloroflexota</taxon>
        <taxon>Anaerolineae</taxon>
        <taxon>Anaerolineales</taxon>
        <taxon>Anaerolineaceae</taxon>
        <taxon>Bellilinea</taxon>
    </lineage>
</organism>
<name>A0A0P6XIU2_9CHLR</name>
<evidence type="ECO:0000256" key="2">
    <source>
        <dbReference type="ARBA" id="ARBA00022490"/>
    </source>
</evidence>
<dbReference type="InterPro" id="IPR000182">
    <property type="entry name" value="GNAT_dom"/>
</dbReference>
<dbReference type="Pfam" id="PF00583">
    <property type="entry name" value="Acetyltransf_1"/>
    <property type="match status" value="1"/>
</dbReference>
<gene>
    <name evidence="6" type="ORF">AC812_09325</name>
</gene>
<keyword evidence="4" id="KW-0012">Acyltransferase</keyword>